<feature type="domain" description="N-acetyltransferase" evidence="1">
    <location>
        <begin position="8"/>
        <end position="93"/>
    </location>
</feature>
<dbReference type="InterPro" id="IPR045057">
    <property type="entry name" value="Gcn5-rel_NAT"/>
</dbReference>
<comment type="caution">
    <text evidence="2">The sequence shown here is derived from an EMBL/GenBank/DDBJ whole genome shotgun (WGS) entry which is preliminary data.</text>
</comment>
<evidence type="ECO:0000313" key="2">
    <source>
        <dbReference type="EMBL" id="MDM9632195.1"/>
    </source>
</evidence>
<dbReference type="Pfam" id="PF14542">
    <property type="entry name" value="Acetyltransf_CG"/>
    <property type="match status" value="1"/>
</dbReference>
<proteinExistence type="predicted"/>
<reference evidence="2" key="1">
    <citation type="submission" date="2023-06" db="EMBL/GenBank/DDBJ databases">
        <title>Robiginitalea aurantiacus sp. nov. and Algoriphagus sediminis sp. nov., isolated from coastal sediment.</title>
        <authorList>
            <person name="Zhou Z.Y."/>
            <person name="An J."/>
            <person name="Jia Y.W."/>
            <person name="Du Z.J."/>
        </authorList>
    </citation>
    <scope>NUCLEOTIDE SEQUENCE</scope>
    <source>
        <strain evidence="2">M39</strain>
    </source>
</reference>
<protein>
    <submittedName>
        <fullName evidence="2">GNAT family N-acetyltransferase</fullName>
        <ecNumber evidence="2">2.3.1.-</ecNumber>
    </submittedName>
</protein>
<evidence type="ECO:0000259" key="1">
    <source>
        <dbReference type="PROSITE" id="PS51729"/>
    </source>
</evidence>
<dbReference type="InterPro" id="IPR016181">
    <property type="entry name" value="Acyl_CoA_acyltransferase"/>
</dbReference>
<evidence type="ECO:0000313" key="3">
    <source>
        <dbReference type="Proteomes" id="UP001174839"/>
    </source>
</evidence>
<dbReference type="RefSeq" id="WP_289725560.1">
    <property type="nucleotide sequence ID" value="NZ_JAUDUY010000006.1"/>
</dbReference>
<dbReference type="InterPro" id="IPR031165">
    <property type="entry name" value="GNAT_YJDJ"/>
</dbReference>
<dbReference type="EMBL" id="JAUDUY010000006">
    <property type="protein sequence ID" value="MDM9632195.1"/>
    <property type="molecule type" value="Genomic_DNA"/>
</dbReference>
<dbReference type="PROSITE" id="PS51729">
    <property type="entry name" value="GNAT_YJDJ"/>
    <property type="match status" value="1"/>
</dbReference>
<gene>
    <name evidence="2" type="ORF">QU605_11975</name>
</gene>
<sequence>MKLDYDLIDNADKRQYEFHVGSERPRLEYIRAKDKIYLTHTEVPHTLSGMGIGSALIGAALRDIKRQGLTLIPLCPFVALYLKRNPEWKELVLKGINIA</sequence>
<keyword evidence="2" id="KW-0808">Transferase</keyword>
<dbReference type="GO" id="GO:0016746">
    <property type="term" value="F:acyltransferase activity"/>
    <property type="evidence" value="ECO:0007669"/>
    <property type="project" value="UniProtKB-KW"/>
</dbReference>
<dbReference type="SUPFAM" id="SSF55729">
    <property type="entry name" value="Acyl-CoA N-acyltransferases (Nat)"/>
    <property type="match status" value="1"/>
</dbReference>
<name>A0ABT7WGZ9_9FLAO</name>
<dbReference type="EC" id="2.3.1.-" evidence="2"/>
<dbReference type="Proteomes" id="UP001174839">
    <property type="component" value="Unassembled WGS sequence"/>
</dbReference>
<dbReference type="Gene3D" id="3.40.630.30">
    <property type="match status" value="1"/>
</dbReference>
<keyword evidence="2" id="KW-0012">Acyltransferase</keyword>
<organism evidence="2 3">
    <name type="scientific">Robiginitalea aurantiaca</name>
    <dbReference type="NCBI Taxonomy" id="3056915"/>
    <lineage>
        <taxon>Bacteria</taxon>
        <taxon>Pseudomonadati</taxon>
        <taxon>Bacteroidota</taxon>
        <taxon>Flavobacteriia</taxon>
        <taxon>Flavobacteriales</taxon>
        <taxon>Flavobacteriaceae</taxon>
        <taxon>Robiginitalea</taxon>
    </lineage>
</organism>
<accession>A0ABT7WGZ9</accession>
<keyword evidence="3" id="KW-1185">Reference proteome</keyword>
<dbReference type="PANTHER" id="PTHR31435:SF10">
    <property type="entry name" value="BSR4717 PROTEIN"/>
    <property type="match status" value="1"/>
</dbReference>
<dbReference type="PANTHER" id="PTHR31435">
    <property type="entry name" value="PROTEIN NATD1"/>
    <property type="match status" value="1"/>
</dbReference>